<dbReference type="PANTHER" id="PTHR43213:SF5">
    <property type="entry name" value="BIFUNCTIONAL DTTP_UTP PYROPHOSPHATASE_METHYLTRANSFERASE PROTEIN-RELATED"/>
    <property type="match status" value="1"/>
</dbReference>
<dbReference type="InterPro" id="IPR003697">
    <property type="entry name" value="Maf-like"/>
</dbReference>
<name>A0A3A3GC24_9BURK</name>
<dbReference type="GO" id="GO:0036218">
    <property type="term" value="F:dTTP diphosphatase activity"/>
    <property type="evidence" value="ECO:0007669"/>
    <property type="project" value="RHEA"/>
</dbReference>
<dbReference type="Gene3D" id="3.90.950.10">
    <property type="match status" value="1"/>
</dbReference>
<dbReference type="CDD" id="cd00555">
    <property type="entry name" value="Maf"/>
    <property type="match status" value="1"/>
</dbReference>
<sequence>MKQSDQKIYLASKSARRRELLRQIGVEFELLLLRDQTPRGPEVSEEVLPDEAADAYVARVTLEKAECAHHTMLWRKLPIRPVLAADTTVVVDGRILGKPAGYAEAAEMLRLLSGRTHEVLTSIAVRHHDDTWQVTQRSAVRFTALNETAIHAYCMSTEPYDKAGGYGIQGMAAVFIEEIAGSHSGIMGLPLFETTQLLRQAGVRILGVNSH</sequence>
<comment type="similarity">
    <text evidence="4">Belongs to the Maf family. YhdE subfamily.</text>
</comment>
<comment type="caution">
    <text evidence="5">The sequence shown here is derived from an EMBL/GenBank/DDBJ whole genome shotgun (WGS) entry which is preliminary data.</text>
</comment>
<dbReference type="Pfam" id="PF02545">
    <property type="entry name" value="Maf"/>
    <property type="match status" value="1"/>
</dbReference>
<keyword evidence="4" id="KW-0963">Cytoplasm</keyword>
<comment type="catalytic activity">
    <reaction evidence="4">
        <text>dTTP + H2O = dTMP + diphosphate + H(+)</text>
        <dbReference type="Rhea" id="RHEA:28534"/>
        <dbReference type="ChEBI" id="CHEBI:15377"/>
        <dbReference type="ChEBI" id="CHEBI:15378"/>
        <dbReference type="ChEBI" id="CHEBI:33019"/>
        <dbReference type="ChEBI" id="CHEBI:37568"/>
        <dbReference type="ChEBI" id="CHEBI:63528"/>
        <dbReference type="EC" id="3.6.1.9"/>
    </reaction>
</comment>
<comment type="caution">
    <text evidence="4">Lacks conserved residue(s) required for the propagation of feature annotation.</text>
</comment>
<feature type="site" description="Important for substrate specificity" evidence="4">
    <location>
        <position position="16"/>
    </location>
</feature>
<dbReference type="EC" id="3.6.1.9" evidence="4"/>
<keyword evidence="2 4" id="KW-0378">Hydrolase</keyword>
<evidence type="ECO:0000256" key="1">
    <source>
        <dbReference type="ARBA" id="ARBA00001968"/>
    </source>
</evidence>
<reference evidence="6" key="1">
    <citation type="submission" date="2018-09" db="EMBL/GenBank/DDBJ databases">
        <authorList>
            <person name="Zhu H."/>
        </authorList>
    </citation>
    <scope>NUCLEOTIDE SEQUENCE [LARGE SCALE GENOMIC DNA]</scope>
    <source>
        <strain evidence="6">K1S02-23</strain>
    </source>
</reference>
<dbReference type="NCBIfam" id="TIGR00172">
    <property type="entry name" value="maf"/>
    <property type="match status" value="1"/>
</dbReference>
<comment type="subcellular location">
    <subcellularLocation>
        <location evidence="4">Cytoplasm</location>
    </subcellularLocation>
</comment>
<dbReference type="EMBL" id="QYUQ01000002">
    <property type="protein sequence ID" value="RJG04359.1"/>
    <property type="molecule type" value="Genomic_DNA"/>
</dbReference>
<comment type="catalytic activity">
    <reaction evidence="4">
        <text>UTP + H2O = UMP + diphosphate + H(+)</text>
        <dbReference type="Rhea" id="RHEA:29395"/>
        <dbReference type="ChEBI" id="CHEBI:15377"/>
        <dbReference type="ChEBI" id="CHEBI:15378"/>
        <dbReference type="ChEBI" id="CHEBI:33019"/>
        <dbReference type="ChEBI" id="CHEBI:46398"/>
        <dbReference type="ChEBI" id="CHEBI:57865"/>
        <dbReference type="EC" id="3.6.1.9"/>
    </reaction>
</comment>
<dbReference type="GO" id="GO:0036221">
    <property type="term" value="F:UTP diphosphatase activity"/>
    <property type="evidence" value="ECO:0007669"/>
    <property type="project" value="RHEA"/>
</dbReference>
<evidence type="ECO:0000313" key="6">
    <source>
        <dbReference type="Proteomes" id="UP000266327"/>
    </source>
</evidence>
<feature type="active site" description="Proton acceptor" evidence="4">
    <location>
        <position position="86"/>
    </location>
</feature>
<proteinExistence type="inferred from homology"/>
<dbReference type="OrthoDB" id="9807767at2"/>
<dbReference type="PIRSF" id="PIRSF006305">
    <property type="entry name" value="Maf"/>
    <property type="match status" value="1"/>
</dbReference>
<dbReference type="GO" id="GO:0009117">
    <property type="term" value="P:nucleotide metabolic process"/>
    <property type="evidence" value="ECO:0007669"/>
    <property type="project" value="UniProtKB-KW"/>
</dbReference>
<feature type="site" description="Important for substrate specificity" evidence="4">
    <location>
        <position position="87"/>
    </location>
</feature>
<feature type="site" description="Important for substrate specificity" evidence="4">
    <location>
        <position position="169"/>
    </location>
</feature>
<evidence type="ECO:0000256" key="2">
    <source>
        <dbReference type="ARBA" id="ARBA00022801"/>
    </source>
</evidence>
<evidence type="ECO:0000313" key="5">
    <source>
        <dbReference type="EMBL" id="RJG04359.1"/>
    </source>
</evidence>
<organism evidence="5 6">
    <name type="scientific">Noviherbaspirillum sedimenti</name>
    <dbReference type="NCBI Taxonomy" id="2320865"/>
    <lineage>
        <taxon>Bacteria</taxon>
        <taxon>Pseudomonadati</taxon>
        <taxon>Pseudomonadota</taxon>
        <taxon>Betaproteobacteria</taxon>
        <taxon>Burkholderiales</taxon>
        <taxon>Oxalobacteraceae</taxon>
        <taxon>Noviherbaspirillum</taxon>
    </lineage>
</organism>
<dbReference type="SUPFAM" id="SSF52972">
    <property type="entry name" value="ITPase-like"/>
    <property type="match status" value="1"/>
</dbReference>
<comment type="function">
    <text evidence="4">Nucleoside triphosphate pyrophosphatase that hydrolyzes dTTP and UTP. May have a dual role in cell division arrest and in preventing the incorporation of modified nucleotides into cellular nucleic acids.</text>
</comment>
<keyword evidence="3 4" id="KW-0546">Nucleotide metabolism</keyword>
<dbReference type="RefSeq" id="WP_119787835.1">
    <property type="nucleotide sequence ID" value="NZ_QYUQ01000002.1"/>
</dbReference>
<comment type="cofactor">
    <cofactor evidence="1 4">
        <name>a divalent metal cation</name>
        <dbReference type="ChEBI" id="CHEBI:60240"/>
    </cofactor>
</comment>
<dbReference type="PANTHER" id="PTHR43213">
    <property type="entry name" value="BIFUNCTIONAL DTTP/UTP PYROPHOSPHATASE/METHYLTRANSFERASE PROTEIN-RELATED"/>
    <property type="match status" value="1"/>
</dbReference>
<evidence type="ECO:0000256" key="4">
    <source>
        <dbReference type="HAMAP-Rule" id="MF_00528"/>
    </source>
</evidence>
<gene>
    <name evidence="5" type="ORF">D3878_10835</name>
</gene>
<accession>A0A3A3GC24</accession>
<dbReference type="HAMAP" id="MF_00528">
    <property type="entry name" value="Maf"/>
    <property type="match status" value="1"/>
</dbReference>
<keyword evidence="6" id="KW-1185">Reference proteome</keyword>
<dbReference type="AlphaFoldDB" id="A0A3A3GC24"/>
<protein>
    <recommendedName>
        <fullName evidence="4">dTTP/UTP pyrophosphatase</fullName>
        <shortName evidence="4">dTTPase/UTPase</shortName>
        <ecNumber evidence="4">3.6.1.9</ecNumber>
    </recommendedName>
    <alternativeName>
        <fullName evidence="4">Nucleoside triphosphate pyrophosphatase</fullName>
    </alternativeName>
    <alternativeName>
        <fullName evidence="4">Nucleotide pyrophosphatase</fullName>
        <shortName evidence="4">Nucleotide PPase</shortName>
    </alternativeName>
</protein>
<dbReference type="InterPro" id="IPR029001">
    <property type="entry name" value="ITPase-like_fam"/>
</dbReference>
<evidence type="ECO:0000256" key="3">
    <source>
        <dbReference type="ARBA" id="ARBA00023080"/>
    </source>
</evidence>
<dbReference type="GO" id="GO:0005737">
    <property type="term" value="C:cytoplasm"/>
    <property type="evidence" value="ECO:0007669"/>
    <property type="project" value="UniProtKB-SubCell"/>
</dbReference>
<dbReference type="Proteomes" id="UP000266327">
    <property type="component" value="Unassembled WGS sequence"/>
</dbReference>